<sequence length="226" mass="25365">MAEKKETDSRYLAARREWLERYGDYIASAKNWRMVAFGSIAIAGLFGAGMVYEADRVHVIPYVVEVDHLGQSVLLAQAVNAGAYQQPVVRHVITHWLRLVRERLPAVAPERQVYKDSFNYISSSAQPALNSYYSRHNPYSDYVNKKGGRTVTITSALPLGTLTAKGGTFQIQWTETQYGKGGNIRGETHWQGTFTYAVTPPSNNPQMLNGNPLGIYITNFNWNQMA</sequence>
<dbReference type="RefSeq" id="WP_054608701.1">
    <property type="nucleotide sequence ID" value="NZ_AP025160.1"/>
</dbReference>
<feature type="transmembrane region" description="Helical" evidence="5">
    <location>
        <begin position="34"/>
        <end position="52"/>
    </location>
</feature>
<name>A0A2W1K6F2_ACIFR</name>
<keyword evidence="4 5" id="KW-0472">Membrane</keyword>
<dbReference type="CDD" id="cd16425">
    <property type="entry name" value="TrbF"/>
    <property type="match status" value="1"/>
</dbReference>
<comment type="subcellular location">
    <subcellularLocation>
        <location evidence="1">Membrane</location>
        <topology evidence="1">Single-pass membrane protein</topology>
    </subcellularLocation>
</comment>
<dbReference type="SUPFAM" id="SSF54427">
    <property type="entry name" value="NTF2-like"/>
    <property type="match status" value="1"/>
</dbReference>
<evidence type="ECO:0000256" key="5">
    <source>
        <dbReference type="SAM" id="Phobius"/>
    </source>
</evidence>
<organism evidence="7 8">
    <name type="scientific">Acidithiobacillus ferrooxidans</name>
    <name type="common">Thiobacillus ferrooxidans</name>
    <dbReference type="NCBI Taxonomy" id="920"/>
    <lineage>
        <taxon>Bacteria</taxon>
        <taxon>Pseudomonadati</taxon>
        <taxon>Pseudomonadota</taxon>
        <taxon>Acidithiobacillia</taxon>
        <taxon>Acidithiobacillales</taxon>
        <taxon>Acidithiobacillaceae</taxon>
        <taxon>Acidithiobacillus</taxon>
    </lineage>
</organism>
<keyword evidence="3 5" id="KW-1133">Transmembrane helix</keyword>
<dbReference type="GO" id="GO:0016020">
    <property type="term" value="C:membrane"/>
    <property type="evidence" value="ECO:0007669"/>
    <property type="project" value="UniProtKB-SubCell"/>
</dbReference>
<gene>
    <name evidence="7" type="ORF">DN052_05010</name>
</gene>
<keyword evidence="2 5" id="KW-0812">Transmembrane</keyword>
<dbReference type="InterPro" id="IPR032710">
    <property type="entry name" value="NTF2-like_dom_sf"/>
</dbReference>
<comment type="caution">
    <text evidence="7">The sequence shown here is derived from an EMBL/GenBank/DDBJ whole genome shotgun (WGS) entry which is preliminary data.</text>
</comment>
<reference evidence="7 8" key="1">
    <citation type="submission" date="2018-06" db="EMBL/GenBank/DDBJ databases">
        <title>Draft sequence of Acidithiobacillus ferrooxidans CCM 4253.</title>
        <authorList>
            <person name="Moya-Beltran A."/>
            <person name="Castro M."/>
            <person name="Covarrubias P.C."/>
            <person name="Issotta F."/>
            <person name="Janiczek O."/>
            <person name="Mandl M."/>
            <person name="Kucera J."/>
            <person name="Quatrini R."/>
        </authorList>
    </citation>
    <scope>NUCLEOTIDE SEQUENCE [LARGE SCALE GENOMIC DNA]</scope>
    <source>
        <strain evidence="7 8">CCM 4253</strain>
    </source>
</reference>
<dbReference type="InterPro" id="IPR035658">
    <property type="entry name" value="TrbF"/>
</dbReference>
<protein>
    <submittedName>
        <fullName evidence="7">Type IV secretion system protein</fullName>
    </submittedName>
</protein>
<accession>A0A2W1K6F2</accession>
<dbReference type="OrthoDB" id="597581at2"/>
<evidence type="ECO:0000256" key="4">
    <source>
        <dbReference type="ARBA" id="ARBA00023136"/>
    </source>
</evidence>
<dbReference type="InterPro" id="IPR007430">
    <property type="entry name" value="VirB8"/>
</dbReference>
<evidence type="ECO:0000256" key="1">
    <source>
        <dbReference type="ARBA" id="ARBA00004167"/>
    </source>
</evidence>
<dbReference type="AlphaFoldDB" id="A0A2W1K6F2"/>
<evidence type="ECO:0000256" key="3">
    <source>
        <dbReference type="ARBA" id="ARBA00022989"/>
    </source>
</evidence>
<dbReference type="Pfam" id="PF04335">
    <property type="entry name" value="VirB8"/>
    <property type="match status" value="1"/>
</dbReference>
<proteinExistence type="predicted"/>
<dbReference type="Proteomes" id="UP000248886">
    <property type="component" value="Unassembled WGS sequence"/>
</dbReference>
<evidence type="ECO:0000313" key="7">
    <source>
        <dbReference type="EMBL" id="PZD82379.1"/>
    </source>
</evidence>
<dbReference type="EMBL" id="QKQP01000001">
    <property type="protein sequence ID" value="PZD82379.1"/>
    <property type="molecule type" value="Genomic_DNA"/>
</dbReference>
<evidence type="ECO:0000313" key="8">
    <source>
        <dbReference type="Proteomes" id="UP000248886"/>
    </source>
</evidence>
<dbReference type="Gene3D" id="3.10.450.230">
    <property type="entry name" value="VirB8 protein"/>
    <property type="match status" value="1"/>
</dbReference>
<evidence type="ECO:0000259" key="6">
    <source>
        <dbReference type="Pfam" id="PF04335"/>
    </source>
</evidence>
<feature type="domain" description="Bacterial virulence protein VirB8" evidence="6">
    <location>
        <begin position="14"/>
        <end position="223"/>
    </location>
</feature>
<evidence type="ECO:0000256" key="2">
    <source>
        <dbReference type="ARBA" id="ARBA00022692"/>
    </source>
</evidence>